<feature type="transmembrane region" description="Helical" evidence="1">
    <location>
        <begin position="101"/>
        <end position="118"/>
    </location>
</feature>
<accession>A0A1G1XXA6</accession>
<keyword evidence="1" id="KW-1133">Transmembrane helix</keyword>
<dbReference type="Proteomes" id="UP000176241">
    <property type="component" value="Unassembled WGS sequence"/>
</dbReference>
<comment type="caution">
    <text evidence="2">The sequence shown here is derived from an EMBL/GenBank/DDBJ whole genome shotgun (WGS) entry which is preliminary data.</text>
</comment>
<organism evidence="2 3">
    <name type="scientific">Candidatus Buchananbacteria bacterium RIFCSPHIGHO2_01_FULL_39_8</name>
    <dbReference type="NCBI Taxonomy" id="1797533"/>
    <lineage>
        <taxon>Bacteria</taxon>
        <taxon>Candidatus Buchananiibacteriota</taxon>
    </lineage>
</organism>
<feature type="transmembrane region" description="Helical" evidence="1">
    <location>
        <begin position="61"/>
        <end position="81"/>
    </location>
</feature>
<reference evidence="2 3" key="1">
    <citation type="journal article" date="2016" name="Nat. Commun.">
        <title>Thousands of microbial genomes shed light on interconnected biogeochemical processes in an aquifer system.</title>
        <authorList>
            <person name="Anantharaman K."/>
            <person name="Brown C.T."/>
            <person name="Hug L.A."/>
            <person name="Sharon I."/>
            <person name="Castelle C.J."/>
            <person name="Probst A.J."/>
            <person name="Thomas B.C."/>
            <person name="Singh A."/>
            <person name="Wilkins M.J."/>
            <person name="Karaoz U."/>
            <person name="Brodie E.L."/>
            <person name="Williams K.H."/>
            <person name="Hubbard S.S."/>
            <person name="Banfield J.F."/>
        </authorList>
    </citation>
    <scope>NUCLEOTIDE SEQUENCE [LARGE SCALE GENOMIC DNA]</scope>
</reference>
<keyword evidence="1" id="KW-0472">Membrane</keyword>
<dbReference type="InterPro" id="IPR043993">
    <property type="entry name" value="T4SS_pilin"/>
</dbReference>
<dbReference type="AlphaFoldDB" id="A0A1G1XXA6"/>
<sequence>MRIILISLMILLFLPVLTLATDPLIKTLLNESAGEEGAGYATDPNLAKTGLARVVGQVARVVISLLGVIFISYTIYGGYMWMTAAGNEEKISKARKTIRDGIIGLILIIAAAGIYLFIREAIVVIPGGGNTPSEIN</sequence>
<gene>
    <name evidence="2" type="ORF">A2731_03145</name>
</gene>
<name>A0A1G1XXA6_9BACT</name>
<dbReference type="EMBL" id="MHIC01000025">
    <property type="protein sequence ID" value="OGY44699.1"/>
    <property type="molecule type" value="Genomic_DNA"/>
</dbReference>
<evidence type="ECO:0000256" key="1">
    <source>
        <dbReference type="SAM" id="Phobius"/>
    </source>
</evidence>
<evidence type="ECO:0000313" key="3">
    <source>
        <dbReference type="Proteomes" id="UP000176241"/>
    </source>
</evidence>
<keyword evidence="1" id="KW-0812">Transmembrane</keyword>
<proteinExistence type="predicted"/>
<protein>
    <submittedName>
        <fullName evidence="2">Uncharacterized protein</fullName>
    </submittedName>
</protein>
<dbReference type="Pfam" id="PF18895">
    <property type="entry name" value="T4SS_pilin"/>
    <property type="match status" value="1"/>
</dbReference>
<evidence type="ECO:0000313" key="2">
    <source>
        <dbReference type="EMBL" id="OGY44699.1"/>
    </source>
</evidence>